<sequence length="54" mass="6450">YSNEYRARPNNSDYKSVRYDRRKTTFCGVAKGVPERKRLRKISSNEVWLTKSTH</sequence>
<gene>
    <name evidence="1" type="ORF">METZ01_LOCUS515804</name>
</gene>
<reference evidence="1" key="1">
    <citation type="submission" date="2018-05" db="EMBL/GenBank/DDBJ databases">
        <authorList>
            <person name="Lanie J.A."/>
            <person name="Ng W.-L."/>
            <person name="Kazmierczak K.M."/>
            <person name="Andrzejewski T.M."/>
            <person name="Davidsen T.M."/>
            <person name="Wayne K.J."/>
            <person name="Tettelin H."/>
            <person name="Glass J.I."/>
            <person name="Rusch D."/>
            <person name="Podicherti R."/>
            <person name="Tsui H.-C.T."/>
            <person name="Winkler M.E."/>
        </authorList>
    </citation>
    <scope>NUCLEOTIDE SEQUENCE</scope>
</reference>
<evidence type="ECO:0000313" key="1">
    <source>
        <dbReference type="EMBL" id="SVE62950.1"/>
    </source>
</evidence>
<proteinExistence type="predicted"/>
<name>A0A383F340_9ZZZZ</name>
<dbReference type="EMBL" id="UINC01230710">
    <property type="protein sequence ID" value="SVE62950.1"/>
    <property type="molecule type" value="Genomic_DNA"/>
</dbReference>
<protein>
    <submittedName>
        <fullName evidence="1">Uncharacterized protein</fullName>
    </submittedName>
</protein>
<dbReference type="AlphaFoldDB" id="A0A383F340"/>
<organism evidence="1">
    <name type="scientific">marine metagenome</name>
    <dbReference type="NCBI Taxonomy" id="408172"/>
    <lineage>
        <taxon>unclassified sequences</taxon>
        <taxon>metagenomes</taxon>
        <taxon>ecological metagenomes</taxon>
    </lineage>
</organism>
<accession>A0A383F340</accession>
<feature type="non-terminal residue" evidence="1">
    <location>
        <position position="1"/>
    </location>
</feature>